<dbReference type="PRINTS" id="PR01955">
    <property type="entry name" value="LANCFRANKIA"/>
</dbReference>
<evidence type="ECO:0000256" key="1">
    <source>
        <dbReference type="PIRSR" id="PIRSR607822-1"/>
    </source>
</evidence>
<accession>A0A1H0NIV7</accession>
<keyword evidence="1" id="KW-0479">Metal-binding</keyword>
<organism evidence="2 3">
    <name type="scientific">Microbacterium testaceum (strain StLB037)</name>
    <dbReference type="NCBI Taxonomy" id="979556"/>
    <lineage>
        <taxon>Bacteria</taxon>
        <taxon>Bacillati</taxon>
        <taxon>Actinomycetota</taxon>
        <taxon>Actinomycetes</taxon>
        <taxon>Micrococcales</taxon>
        <taxon>Microbacteriaceae</taxon>
        <taxon>Microbacterium</taxon>
    </lineage>
</organism>
<feature type="binding site" evidence="1">
    <location>
        <position position="350"/>
    </location>
    <ligand>
        <name>Zn(2+)</name>
        <dbReference type="ChEBI" id="CHEBI:29105"/>
    </ligand>
</feature>
<proteinExistence type="predicted"/>
<dbReference type="GO" id="GO:0005886">
    <property type="term" value="C:plasma membrane"/>
    <property type="evidence" value="ECO:0007669"/>
    <property type="project" value="TreeGrafter"/>
</dbReference>
<dbReference type="SUPFAM" id="SSF158745">
    <property type="entry name" value="LanC-like"/>
    <property type="match status" value="1"/>
</dbReference>
<feature type="binding site" evidence="1">
    <location>
        <position position="300"/>
    </location>
    <ligand>
        <name>Zn(2+)</name>
        <dbReference type="ChEBI" id="CHEBI:29105"/>
    </ligand>
</feature>
<dbReference type="Gene3D" id="1.50.10.20">
    <property type="match status" value="1"/>
</dbReference>
<evidence type="ECO:0000313" key="2">
    <source>
        <dbReference type="EMBL" id="SDO92707.1"/>
    </source>
</evidence>
<dbReference type="InterPro" id="IPR007822">
    <property type="entry name" value="LANC-like"/>
</dbReference>
<feature type="binding site" evidence="1">
    <location>
        <position position="349"/>
    </location>
    <ligand>
        <name>Zn(2+)</name>
        <dbReference type="ChEBI" id="CHEBI:29105"/>
    </ligand>
</feature>
<gene>
    <name evidence="2" type="ORF">SAMN04487788_1373</name>
</gene>
<dbReference type="AlphaFoldDB" id="A0A1H0NIV7"/>
<dbReference type="SMART" id="SM01260">
    <property type="entry name" value="LANC_like"/>
    <property type="match status" value="1"/>
</dbReference>
<name>A0A1H0NIV7_MICTS</name>
<dbReference type="GO" id="GO:0046872">
    <property type="term" value="F:metal ion binding"/>
    <property type="evidence" value="ECO:0007669"/>
    <property type="project" value="UniProtKB-KW"/>
</dbReference>
<protein>
    <submittedName>
        <fullName evidence="2">Lanthionine synthetase C-like protein</fullName>
    </submittedName>
</protein>
<keyword evidence="1" id="KW-0862">Zinc</keyword>
<dbReference type="EMBL" id="FNJN01000003">
    <property type="protein sequence ID" value="SDO92707.1"/>
    <property type="molecule type" value="Genomic_DNA"/>
</dbReference>
<sequence>MPLTLSSDLTVEAIARRLADPETVRSSRRQVRQTARFPTGWNPQSVAMGPLGSALVFEELTAASDSDADEWSLRADAILEECHDPVAAAAGEDASLFGGTPGAVLAYLSAARRDPRRWHARASALADEVAEQALSAELLPAVDDVADADYDIISGRAGVLMALTAIRSALPEVEAVGAAINRVFDDLHELLRRGELVGDGAMISPRHYPLPEYAEEFPLGYLNTGLAHGLPGVLLALSSVETAGGRDEKRRSLVKDLSARILDVADRDRFGLIWSTGIPRSTSSPGPRPRHRARAPHAWCYGAPGVALALHRAGASVREPALVAQAREIMRGALDRHPQPSEVLSPSICHGVAGILACADTVLGVCRDPESTHAALRRDLLERGDVDAPLLYRDVEEPAQELDDPSVIQGAAGIALVLAAGGGRAPRSPWRHLFGF</sequence>
<dbReference type="GO" id="GO:0031179">
    <property type="term" value="P:peptide modification"/>
    <property type="evidence" value="ECO:0007669"/>
    <property type="project" value="InterPro"/>
</dbReference>
<dbReference type="PANTHER" id="PTHR12736:SF7">
    <property type="entry name" value="LANC-LIKE PROTEIN 3"/>
    <property type="match status" value="1"/>
</dbReference>
<dbReference type="Proteomes" id="UP000186456">
    <property type="component" value="Unassembled WGS sequence"/>
</dbReference>
<reference evidence="2 3" key="1">
    <citation type="submission" date="2016-10" db="EMBL/GenBank/DDBJ databases">
        <authorList>
            <person name="de Groot N.N."/>
        </authorList>
    </citation>
    <scope>NUCLEOTIDE SEQUENCE [LARGE SCALE GENOMIC DNA]</scope>
    <source>
        <strain evidence="2 3">StLB037</strain>
    </source>
</reference>
<dbReference type="PANTHER" id="PTHR12736">
    <property type="entry name" value="LANC-LIKE PROTEIN"/>
    <property type="match status" value="1"/>
</dbReference>
<evidence type="ECO:0000313" key="3">
    <source>
        <dbReference type="Proteomes" id="UP000186456"/>
    </source>
</evidence>
<dbReference type="PRINTS" id="PR01950">
    <property type="entry name" value="LANCSUPER"/>
</dbReference>
<dbReference type="Pfam" id="PF05147">
    <property type="entry name" value="LANC_like"/>
    <property type="match status" value="1"/>
</dbReference>
<dbReference type="RefSeq" id="WP_074694891.1">
    <property type="nucleotide sequence ID" value="NZ_FNJN01000003.1"/>
</dbReference>